<protein>
    <submittedName>
        <fullName evidence="3">Uncharacterized protein</fullName>
    </submittedName>
</protein>
<dbReference type="EMBL" id="JAPFFF010000005">
    <property type="protein sequence ID" value="KAK8889619.1"/>
    <property type="molecule type" value="Genomic_DNA"/>
</dbReference>
<keyword evidence="2" id="KW-0472">Membrane</keyword>
<dbReference type="Proteomes" id="UP001470230">
    <property type="component" value="Unassembled WGS sequence"/>
</dbReference>
<feature type="transmembrane region" description="Helical" evidence="2">
    <location>
        <begin position="152"/>
        <end position="172"/>
    </location>
</feature>
<comment type="caution">
    <text evidence="3">The sequence shown here is derived from an EMBL/GenBank/DDBJ whole genome shotgun (WGS) entry which is preliminary data.</text>
</comment>
<organism evidence="3 4">
    <name type="scientific">Tritrichomonas musculus</name>
    <dbReference type="NCBI Taxonomy" id="1915356"/>
    <lineage>
        <taxon>Eukaryota</taxon>
        <taxon>Metamonada</taxon>
        <taxon>Parabasalia</taxon>
        <taxon>Tritrichomonadida</taxon>
        <taxon>Tritrichomonadidae</taxon>
        <taxon>Tritrichomonas</taxon>
    </lineage>
</organism>
<evidence type="ECO:0000313" key="3">
    <source>
        <dbReference type="EMBL" id="KAK8889619.1"/>
    </source>
</evidence>
<proteinExistence type="predicted"/>
<evidence type="ECO:0000313" key="4">
    <source>
        <dbReference type="Proteomes" id="UP001470230"/>
    </source>
</evidence>
<keyword evidence="4" id="KW-1185">Reference proteome</keyword>
<sequence length="175" mass="19611">MSSRASRTPSYYSSSRTPSTRPSRSHSTTPSSKSFNPKITNLLYVYIGLAVLFLFAILSHLISPLQMKKMLPVCSSFRNEIPMNPDIYRSVQELIANNGNITKSNILNKLNEMFNDPVNLDEVNSAIKSLHYYEDEAGALHNCYVPINTGGFLFVAILLFIAFSLLAAMSYFNKI</sequence>
<keyword evidence="2" id="KW-1133">Transmembrane helix</keyword>
<reference evidence="3 4" key="1">
    <citation type="submission" date="2024-04" db="EMBL/GenBank/DDBJ databases">
        <title>Tritrichomonas musculus Genome.</title>
        <authorList>
            <person name="Alves-Ferreira E."/>
            <person name="Grigg M."/>
            <person name="Lorenzi H."/>
            <person name="Galac M."/>
        </authorList>
    </citation>
    <scope>NUCLEOTIDE SEQUENCE [LARGE SCALE GENOMIC DNA]</scope>
    <source>
        <strain evidence="3 4">EAF2021</strain>
    </source>
</reference>
<keyword evidence="2" id="KW-0812">Transmembrane</keyword>
<name>A0ABR2KEQ5_9EUKA</name>
<feature type="transmembrane region" description="Helical" evidence="2">
    <location>
        <begin position="42"/>
        <end position="62"/>
    </location>
</feature>
<evidence type="ECO:0000256" key="1">
    <source>
        <dbReference type="SAM" id="MobiDB-lite"/>
    </source>
</evidence>
<gene>
    <name evidence="3" type="ORF">M9Y10_034370</name>
</gene>
<accession>A0ABR2KEQ5</accession>
<evidence type="ECO:0000256" key="2">
    <source>
        <dbReference type="SAM" id="Phobius"/>
    </source>
</evidence>
<feature type="region of interest" description="Disordered" evidence="1">
    <location>
        <begin position="1"/>
        <end position="33"/>
    </location>
</feature>